<evidence type="ECO:0000256" key="5">
    <source>
        <dbReference type="SAM" id="Phobius"/>
    </source>
</evidence>
<dbReference type="PANTHER" id="PTHR23502">
    <property type="entry name" value="MAJOR FACILITATOR SUPERFAMILY"/>
    <property type="match status" value="1"/>
</dbReference>
<evidence type="ECO:0000313" key="7">
    <source>
        <dbReference type="Proteomes" id="UP000701801"/>
    </source>
</evidence>
<dbReference type="OrthoDB" id="2441642at2759"/>
<evidence type="ECO:0000256" key="2">
    <source>
        <dbReference type="ARBA" id="ARBA00022692"/>
    </source>
</evidence>
<dbReference type="PANTHER" id="PTHR23502:SF151">
    <property type="entry name" value="MAJOR FACILITATOR SUPERFAMILY (MFS) PROFILE DOMAIN-CONTAINING PROTEIN"/>
    <property type="match status" value="1"/>
</dbReference>
<name>A0A9N9Q404_9HELO</name>
<dbReference type="Proteomes" id="UP000701801">
    <property type="component" value="Unassembled WGS sequence"/>
</dbReference>
<dbReference type="SUPFAM" id="SSF103473">
    <property type="entry name" value="MFS general substrate transporter"/>
    <property type="match status" value="1"/>
</dbReference>
<evidence type="ECO:0000313" key="6">
    <source>
        <dbReference type="EMBL" id="CAG8972691.1"/>
    </source>
</evidence>
<feature type="transmembrane region" description="Helical" evidence="5">
    <location>
        <begin position="260"/>
        <end position="278"/>
    </location>
</feature>
<comment type="caution">
    <text evidence="6">The sequence shown here is derived from an EMBL/GenBank/DDBJ whole genome shotgun (WGS) entry which is preliminary data.</text>
</comment>
<gene>
    <name evidence="6" type="ORF">HYALB_00010923</name>
</gene>
<dbReference type="InterPro" id="IPR011701">
    <property type="entry name" value="MFS"/>
</dbReference>
<keyword evidence="3 5" id="KW-1133">Transmembrane helix</keyword>
<keyword evidence="2 5" id="KW-0812">Transmembrane</keyword>
<evidence type="ECO:0000256" key="1">
    <source>
        <dbReference type="ARBA" id="ARBA00004141"/>
    </source>
</evidence>
<dbReference type="GO" id="GO:0022857">
    <property type="term" value="F:transmembrane transporter activity"/>
    <property type="evidence" value="ECO:0007669"/>
    <property type="project" value="InterPro"/>
</dbReference>
<evidence type="ECO:0008006" key="8">
    <source>
        <dbReference type="Google" id="ProtNLM"/>
    </source>
</evidence>
<dbReference type="Pfam" id="PF07690">
    <property type="entry name" value="MFS_1"/>
    <property type="match status" value="1"/>
</dbReference>
<keyword evidence="7" id="KW-1185">Reference proteome</keyword>
<feature type="transmembrane region" description="Helical" evidence="5">
    <location>
        <begin position="201"/>
        <end position="221"/>
    </location>
</feature>
<evidence type="ECO:0000256" key="4">
    <source>
        <dbReference type="ARBA" id="ARBA00023136"/>
    </source>
</evidence>
<reference evidence="6" key="1">
    <citation type="submission" date="2021-07" db="EMBL/GenBank/DDBJ databases">
        <authorList>
            <person name="Durling M."/>
        </authorList>
    </citation>
    <scope>NUCLEOTIDE SEQUENCE</scope>
</reference>
<accession>A0A9N9Q404</accession>
<feature type="transmembrane region" description="Helical" evidence="5">
    <location>
        <begin position="57"/>
        <end position="75"/>
    </location>
</feature>
<proteinExistence type="predicted"/>
<dbReference type="EMBL" id="CAJVRM010000053">
    <property type="protein sequence ID" value="CAG8972691.1"/>
    <property type="molecule type" value="Genomic_DNA"/>
</dbReference>
<dbReference type="Gene3D" id="1.20.1250.20">
    <property type="entry name" value="MFS general substrate transporter like domains"/>
    <property type="match status" value="1"/>
</dbReference>
<organism evidence="6 7">
    <name type="scientific">Hymenoscyphus albidus</name>
    <dbReference type="NCBI Taxonomy" id="595503"/>
    <lineage>
        <taxon>Eukaryota</taxon>
        <taxon>Fungi</taxon>
        <taxon>Dikarya</taxon>
        <taxon>Ascomycota</taxon>
        <taxon>Pezizomycotina</taxon>
        <taxon>Leotiomycetes</taxon>
        <taxon>Helotiales</taxon>
        <taxon>Helotiaceae</taxon>
        <taxon>Hymenoscyphus</taxon>
    </lineage>
</organism>
<feature type="transmembrane region" description="Helical" evidence="5">
    <location>
        <begin position="161"/>
        <end position="181"/>
    </location>
</feature>
<dbReference type="AlphaFoldDB" id="A0A9N9Q404"/>
<comment type="subcellular location">
    <subcellularLocation>
        <location evidence="1">Membrane</location>
        <topology evidence="1">Multi-pass membrane protein</topology>
    </subcellularLocation>
</comment>
<keyword evidence="4 5" id="KW-0472">Membrane</keyword>
<evidence type="ECO:0000256" key="3">
    <source>
        <dbReference type="ARBA" id="ARBA00022989"/>
    </source>
</evidence>
<dbReference type="InterPro" id="IPR036259">
    <property type="entry name" value="MFS_trans_sf"/>
</dbReference>
<feature type="transmembrane region" description="Helical" evidence="5">
    <location>
        <begin position="32"/>
        <end position="51"/>
    </location>
</feature>
<sequence length="356" mass="38969">MGGSTTLSLSYAMVADYTVHSKRGRFLSPMMTATNIGPSIGPVIGGGVILATGEPRWAFWTLVIFGSSALLLIAFTMRETNRSIVGNGSTSPWGFWRSYWDIFIAWNKGRCDRKSIRGQNHPENSLNLDEDRTLSCTDVSSTTITGRGVFKIPNPFMSLKLLFYKDAFTVLYLAASPYASWYSISASIPLIYGTEYGVNGLLVGCCYLAGGGEILAGGLIAGKLMDWNYKYTARNVGLSINRTSGDEISQFPIEMARSRGSYTILTVSTFVFVGYGWVVQYRIHVAVPLLMQFYLGTKCTILHQIYSALLVDIFPGRSGTTGASNNICRCAASAVVVAILQPLVERIDRSLIFTFS</sequence>
<dbReference type="GO" id="GO:0005886">
    <property type="term" value="C:plasma membrane"/>
    <property type="evidence" value="ECO:0007669"/>
    <property type="project" value="TreeGrafter"/>
</dbReference>
<protein>
    <recommendedName>
        <fullName evidence="8">Major facilitator superfamily (MFS) profile domain-containing protein</fullName>
    </recommendedName>
</protein>